<protein>
    <recommendedName>
        <fullName evidence="1">DUF4470 domain-containing protein</fullName>
    </recommendedName>
</protein>
<dbReference type="AlphaFoldDB" id="A0A9W8K150"/>
<feature type="domain" description="DUF4470" evidence="1">
    <location>
        <begin position="168"/>
        <end position="232"/>
    </location>
</feature>
<dbReference type="Proteomes" id="UP001148786">
    <property type="component" value="Unassembled WGS sequence"/>
</dbReference>
<accession>A0A9W8K150</accession>
<gene>
    <name evidence="2" type="ORF">NLJ89_g5165</name>
</gene>
<dbReference type="Pfam" id="PF14737">
    <property type="entry name" value="DUF4470"/>
    <property type="match status" value="1"/>
</dbReference>
<dbReference type="EMBL" id="JANKHO010000469">
    <property type="protein sequence ID" value="KAJ3509545.1"/>
    <property type="molecule type" value="Genomic_DNA"/>
</dbReference>
<organism evidence="2 3">
    <name type="scientific">Agrocybe chaxingu</name>
    <dbReference type="NCBI Taxonomy" id="84603"/>
    <lineage>
        <taxon>Eukaryota</taxon>
        <taxon>Fungi</taxon>
        <taxon>Dikarya</taxon>
        <taxon>Basidiomycota</taxon>
        <taxon>Agaricomycotina</taxon>
        <taxon>Agaricomycetes</taxon>
        <taxon>Agaricomycetidae</taxon>
        <taxon>Agaricales</taxon>
        <taxon>Agaricineae</taxon>
        <taxon>Strophariaceae</taxon>
        <taxon>Agrocybe</taxon>
    </lineage>
</organism>
<name>A0A9W8K150_9AGAR</name>
<dbReference type="OrthoDB" id="2423701at2759"/>
<dbReference type="InterPro" id="IPR027974">
    <property type="entry name" value="DUF4470"/>
</dbReference>
<evidence type="ECO:0000313" key="3">
    <source>
        <dbReference type="Proteomes" id="UP001148786"/>
    </source>
</evidence>
<evidence type="ECO:0000313" key="2">
    <source>
        <dbReference type="EMBL" id="KAJ3509545.1"/>
    </source>
</evidence>
<sequence>MLRAQNVVNGKPTSPHASNTLAIKLATRLARAKLHGFRCRVVSVHPSPPVTTSTNGSHDIQKRLTGIYELDVERFAASPRDGGDSKVEEMKAAWEQWKIVRDMCPQHDVSWCNKNLAAAAKRLRDLPIFKSSSSATTRFAPWAYGFSDQTHADLEFMRRRLFKFTANGTLEWSFLFGGSGAARHVYATLADLGHIFTRQLRETLVESVNVHFTLVDIHPAMLARTVVMFGLFRRRVELYATLFFVQTSILVPEYCRVIFQDTVKNIVSELEGGQKVLTKGIYINERTLPATLELLRYWSVPLPKTTKALLERNVGADKPPKDLSNLQPHKPLDRQEWLNHHQMQLNSRQMEVVHKGQHSRRYEAEDVPAEYLYPYYSPHVEAAIYHRLKILLPPEVLLKARHSAVYKLVKAYGDDNTSGDAWNAARREIEDTWKPNPVIFDIYTLADPQFGGPHGYPKVLAEPYSTLMSFGQFTRPRSHSMEYDTDATRMSGFDTYTRFFELVIEGLEPFRETLKIELLAEDVITGVPKLMAGDLGHRPPNSPEEYKTIWLSNIPDYTHGFVNTAIHLTRFLDPDSLAMSNCLVSMGRYKPMDHFCCK</sequence>
<evidence type="ECO:0000259" key="1">
    <source>
        <dbReference type="Pfam" id="PF14737"/>
    </source>
</evidence>
<comment type="caution">
    <text evidence="2">The sequence shown here is derived from an EMBL/GenBank/DDBJ whole genome shotgun (WGS) entry which is preliminary data.</text>
</comment>
<keyword evidence="3" id="KW-1185">Reference proteome</keyword>
<proteinExistence type="predicted"/>
<reference evidence="2" key="1">
    <citation type="submission" date="2022-07" db="EMBL/GenBank/DDBJ databases">
        <title>Genome Sequence of Agrocybe chaxingu.</title>
        <authorList>
            <person name="Buettner E."/>
        </authorList>
    </citation>
    <scope>NUCLEOTIDE SEQUENCE</scope>
    <source>
        <strain evidence="2">MP-N11</strain>
    </source>
</reference>